<dbReference type="EMBL" id="BARV01019455">
    <property type="protein sequence ID" value="GAI30955.1"/>
    <property type="molecule type" value="Genomic_DNA"/>
</dbReference>
<protein>
    <submittedName>
        <fullName evidence="1">Uncharacterized protein</fullName>
    </submittedName>
</protein>
<reference evidence="1" key="1">
    <citation type="journal article" date="2014" name="Front. Microbiol.">
        <title>High frequency of phylogenetically diverse reductive dehalogenase-homologous genes in deep subseafloor sedimentary metagenomes.</title>
        <authorList>
            <person name="Kawai M."/>
            <person name="Futagami T."/>
            <person name="Toyoda A."/>
            <person name="Takaki Y."/>
            <person name="Nishi S."/>
            <person name="Hori S."/>
            <person name="Arai W."/>
            <person name="Tsubouchi T."/>
            <person name="Morono Y."/>
            <person name="Uchiyama I."/>
            <person name="Ito T."/>
            <person name="Fujiyama A."/>
            <person name="Inagaki F."/>
            <person name="Takami H."/>
        </authorList>
    </citation>
    <scope>NUCLEOTIDE SEQUENCE</scope>
    <source>
        <strain evidence="1">Expedition CK06-06</strain>
    </source>
</reference>
<dbReference type="AlphaFoldDB" id="X1NW25"/>
<organism evidence="1">
    <name type="scientific">marine sediment metagenome</name>
    <dbReference type="NCBI Taxonomy" id="412755"/>
    <lineage>
        <taxon>unclassified sequences</taxon>
        <taxon>metagenomes</taxon>
        <taxon>ecological metagenomes</taxon>
    </lineage>
</organism>
<evidence type="ECO:0000313" key="1">
    <source>
        <dbReference type="EMBL" id="GAI30955.1"/>
    </source>
</evidence>
<comment type="caution">
    <text evidence="1">The sequence shown here is derived from an EMBL/GenBank/DDBJ whole genome shotgun (WGS) entry which is preliminary data.</text>
</comment>
<sequence>MGSESIRTSRRSESEAKIDPLRLKRIWEKHDLHGRHPCGWGGEKVKQKEQKLEGYIKTLLVIEREEEL</sequence>
<name>X1NW25_9ZZZZ</name>
<proteinExistence type="predicted"/>
<gene>
    <name evidence="1" type="ORF">S06H3_32691</name>
</gene>
<accession>X1NW25</accession>